<dbReference type="HOGENOM" id="CLU_1709812_0_0_4"/>
<dbReference type="GeneID" id="45095593"/>
<evidence type="ECO:0000313" key="2">
    <source>
        <dbReference type="Proteomes" id="UP000002705"/>
    </source>
</evidence>
<dbReference type="KEGG" id="bur:Bcep18194_A5708"/>
<protein>
    <recommendedName>
        <fullName evidence="3">PIN domain-containing protein</fullName>
    </recommendedName>
</protein>
<dbReference type="RefSeq" id="WP_011352828.1">
    <property type="nucleotide sequence ID" value="NC_007510.1"/>
</dbReference>
<evidence type="ECO:0008006" key="3">
    <source>
        <dbReference type="Google" id="ProtNLM"/>
    </source>
</evidence>
<dbReference type="Proteomes" id="UP000002705">
    <property type="component" value="Chromosome 1"/>
</dbReference>
<dbReference type="PATRIC" id="fig|482957.22.peg.2686"/>
<dbReference type="AlphaFoldDB" id="Q39E14"/>
<sequence length="178" mass="19037">MNIYFDNNTLTNLAQAGIDPVAALAHSEFSLAVTPDLATEYQQGVDSDNTTAAEKDLCRRLLAAAPERGIFGFAGPDGSSGGYSGFDHGYWADEGTIGTLQSVKVTERPGKAIPKNRTDAFLVALAADAVVVTNDTGKHFRLARKSGHHVYSWAELVDVGNAPTVIARRLVALLNQRH</sequence>
<proteinExistence type="predicted"/>
<keyword evidence="2" id="KW-1185">Reference proteome</keyword>
<organism evidence="1 2">
    <name type="scientific">Burkholderia lata (strain ATCC 17760 / DSM 23089 / LMG 22485 / NCIMB 9086 / R18194 / 383)</name>
    <dbReference type="NCBI Taxonomy" id="482957"/>
    <lineage>
        <taxon>Bacteria</taxon>
        <taxon>Pseudomonadati</taxon>
        <taxon>Pseudomonadota</taxon>
        <taxon>Betaproteobacteria</taxon>
        <taxon>Burkholderiales</taxon>
        <taxon>Burkholderiaceae</taxon>
        <taxon>Burkholderia</taxon>
        <taxon>Burkholderia cepacia complex</taxon>
    </lineage>
</organism>
<dbReference type="EMBL" id="CP000151">
    <property type="protein sequence ID" value="ABB09302.1"/>
    <property type="molecule type" value="Genomic_DNA"/>
</dbReference>
<name>Q39E14_BURL3</name>
<reference evidence="1" key="1">
    <citation type="submission" date="2009-01" db="EMBL/GenBank/DDBJ databases">
        <title>Complete sequence of chromosome 1 of Burkholderia sp. 383.</title>
        <authorList>
            <consortium name="US DOE Joint Genome Institute"/>
            <person name="Copeland A."/>
            <person name="Lucas S."/>
            <person name="Lapidus A."/>
            <person name="Barry K."/>
            <person name="Detter J.C."/>
            <person name="Glavina T."/>
            <person name="Hammon N."/>
            <person name="Israni S."/>
            <person name="Pitluck S."/>
            <person name="Chain P."/>
            <person name="Malfatti S."/>
            <person name="Shin M."/>
            <person name="Vergez L."/>
            <person name="Schmutz J."/>
            <person name="Larimer F."/>
            <person name="Land M."/>
            <person name="Kyrpides N."/>
            <person name="Lykidis A."/>
            <person name="Richardson P."/>
        </authorList>
    </citation>
    <scope>NUCLEOTIDE SEQUENCE</scope>
    <source>
        <strain evidence="1">383</strain>
    </source>
</reference>
<evidence type="ECO:0000313" key="1">
    <source>
        <dbReference type="EMBL" id="ABB09302.1"/>
    </source>
</evidence>
<gene>
    <name evidence="1" type="ordered locus">Bcep18194_A5708</name>
</gene>
<accession>Q39E14</accession>